<evidence type="ECO:0000313" key="2">
    <source>
        <dbReference type="EMBL" id="BBH87696.1"/>
    </source>
</evidence>
<name>A0A455SIZ1_9CHLR</name>
<sequence length="259" mass="30004">MMVTMKSIQWKATRRNWPLRLFLFELRRCISWTWGLPPLLIGMVFVLPRYISLYDSDDPLRYALMLRYCLELMLPFITLTLTVPLLAREWQEGTLTQVALRKPVFALLVLRLLYVMGYLTIWVIVGSLIVLASTRPHPEPHGNSWLWIGQNLGIALAPSLCLAMLAQTLLLIPGNSVVGYMLGLGVWLVNMVVAPFLQGGNYRNILLYLLFSWTQRGFTDRPDDWWQGKWLLLVIALLLMLVQWKLLTDEGRFIRQSEE</sequence>
<reference evidence="2" key="1">
    <citation type="submission" date="2018-12" db="EMBL/GenBank/DDBJ databases">
        <title>Novel natural products biosynthetic potential of the class Ktedonobacteria.</title>
        <authorList>
            <person name="Zheng Y."/>
            <person name="Saitou A."/>
            <person name="Wang C.M."/>
            <person name="Toyoda A."/>
            <person name="Minakuchi Y."/>
            <person name="Sekiguchi Y."/>
            <person name="Ueda K."/>
            <person name="Takano H."/>
            <person name="Sakai Y."/>
            <person name="Yokota A."/>
            <person name="Yabe S."/>
        </authorList>
    </citation>
    <scope>NUCLEOTIDE SEQUENCE</scope>
    <source>
        <strain evidence="2">COM3</strain>
    </source>
</reference>
<dbReference type="AlphaFoldDB" id="A0A455SIZ1"/>
<protein>
    <submittedName>
        <fullName evidence="2">Uncharacterized protein</fullName>
    </submittedName>
</protein>
<feature type="transmembrane region" description="Helical" evidence="1">
    <location>
        <begin position="21"/>
        <end position="45"/>
    </location>
</feature>
<feature type="transmembrane region" description="Helical" evidence="1">
    <location>
        <begin position="108"/>
        <end position="132"/>
    </location>
</feature>
<feature type="transmembrane region" description="Helical" evidence="1">
    <location>
        <begin position="65"/>
        <end position="87"/>
    </location>
</feature>
<dbReference type="EMBL" id="AP019376">
    <property type="protein sequence ID" value="BBH87696.1"/>
    <property type="molecule type" value="Genomic_DNA"/>
</dbReference>
<organism evidence="2">
    <name type="scientific">Thermosporothrix sp. COM3</name>
    <dbReference type="NCBI Taxonomy" id="2490863"/>
    <lineage>
        <taxon>Bacteria</taxon>
        <taxon>Bacillati</taxon>
        <taxon>Chloroflexota</taxon>
        <taxon>Ktedonobacteria</taxon>
        <taxon>Ktedonobacterales</taxon>
        <taxon>Thermosporotrichaceae</taxon>
        <taxon>Thermosporothrix</taxon>
    </lineage>
</organism>
<gene>
    <name evidence="2" type="ORF">KTC_24470</name>
</gene>
<keyword evidence="1" id="KW-0812">Transmembrane</keyword>
<accession>A0A455SIZ1</accession>
<feature type="transmembrane region" description="Helical" evidence="1">
    <location>
        <begin position="177"/>
        <end position="197"/>
    </location>
</feature>
<feature type="transmembrane region" description="Helical" evidence="1">
    <location>
        <begin position="230"/>
        <end position="247"/>
    </location>
</feature>
<proteinExistence type="predicted"/>
<keyword evidence="1" id="KW-0472">Membrane</keyword>
<feature type="transmembrane region" description="Helical" evidence="1">
    <location>
        <begin position="144"/>
        <end position="165"/>
    </location>
</feature>
<evidence type="ECO:0000256" key="1">
    <source>
        <dbReference type="SAM" id="Phobius"/>
    </source>
</evidence>
<keyword evidence="1" id="KW-1133">Transmembrane helix</keyword>